<keyword evidence="2" id="KW-1185">Reference proteome</keyword>
<gene>
    <name evidence="1" type="primary">ZRT3</name>
    <name evidence="1" type="ORF">FBU59_004335</name>
</gene>
<feature type="non-terminal residue" evidence="1">
    <location>
        <position position="1"/>
    </location>
</feature>
<accession>A0ACC1J5Z8</accession>
<organism evidence="1 2">
    <name type="scientific">Linderina macrospora</name>
    <dbReference type="NCBI Taxonomy" id="4868"/>
    <lineage>
        <taxon>Eukaryota</taxon>
        <taxon>Fungi</taxon>
        <taxon>Fungi incertae sedis</taxon>
        <taxon>Zoopagomycota</taxon>
        <taxon>Kickxellomycotina</taxon>
        <taxon>Kickxellomycetes</taxon>
        <taxon>Kickxellales</taxon>
        <taxon>Kickxellaceae</taxon>
        <taxon>Linderina</taxon>
    </lineage>
</organism>
<protein>
    <submittedName>
        <fullName evidence="1">Zinc transporter</fullName>
    </submittedName>
</protein>
<name>A0ACC1J5Z8_9FUNG</name>
<reference evidence="1" key="1">
    <citation type="submission" date="2022-07" db="EMBL/GenBank/DDBJ databases">
        <title>Phylogenomic reconstructions and comparative analyses of Kickxellomycotina fungi.</title>
        <authorList>
            <person name="Reynolds N.K."/>
            <person name="Stajich J.E."/>
            <person name="Barry K."/>
            <person name="Grigoriev I.V."/>
            <person name="Crous P."/>
            <person name="Smith M.E."/>
        </authorList>
    </citation>
    <scope>NUCLEOTIDE SEQUENCE</scope>
    <source>
        <strain evidence="1">NRRL 5244</strain>
    </source>
</reference>
<sequence>TAVAIALHKIPEGLIIYMSRRASPKLGVSVAASLFFHNLPEGLMLALPLFLATGRRMQAFVVSSLMGAAPPLLGGAIGWFIVDDVMDDAAGLAGVFGVAFGITAGMMSMVALNGMLPTARIYDKSGNVVAWWFAFGVAAMLFANSTLK</sequence>
<evidence type="ECO:0000313" key="1">
    <source>
        <dbReference type="EMBL" id="KAJ1938782.1"/>
    </source>
</evidence>
<comment type="caution">
    <text evidence="1">The sequence shown here is derived from an EMBL/GenBank/DDBJ whole genome shotgun (WGS) entry which is preliminary data.</text>
</comment>
<proteinExistence type="predicted"/>
<dbReference type="EMBL" id="JANBPW010003059">
    <property type="protein sequence ID" value="KAJ1938782.1"/>
    <property type="molecule type" value="Genomic_DNA"/>
</dbReference>
<dbReference type="Proteomes" id="UP001150603">
    <property type="component" value="Unassembled WGS sequence"/>
</dbReference>
<evidence type="ECO:0000313" key="2">
    <source>
        <dbReference type="Proteomes" id="UP001150603"/>
    </source>
</evidence>